<gene>
    <name evidence="2" type="ORF">O6P43_031400</name>
</gene>
<dbReference type="EMBL" id="JARAOO010000013">
    <property type="protein sequence ID" value="KAJ7946475.1"/>
    <property type="molecule type" value="Genomic_DNA"/>
</dbReference>
<protein>
    <submittedName>
        <fullName evidence="2">Heavy metal transport/detoxification protein</fullName>
    </submittedName>
</protein>
<feature type="domain" description="HMA" evidence="1">
    <location>
        <begin position="2"/>
        <end position="71"/>
    </location>
</feature>
<proteinExistence type="predicted"/>
<sequence length="77" mass="8161">MKQKVVMKVQFRCQKCRTKALKVAAGAHGVNSVSLEGGDKDQLVVIGDGMDAANLAATLRKKVAYADIVSLSEVKGN</sequence>
<keyword evidence="3" id="KW-1185">Reference proteome</keyword>
<dbReference type="InterPro" id="IPR042885">
    <property type="entry name" value="HIPP47/16"/>
</dbReference>
<evidence type="ECO:0000313" key="2">
    <source>
        <dbReference type="EMBL" id="KAJ7946475.1"/>
    </source>
</evidence>
<dbReference type="Gene3D" id="3.30.70.100">
    <property type="match status" value="1"/>
</dbReference>
<reference evidence="2" key="1">
    <citation type="journal article" date="2023" name="Science">
        <title>Elucidation of the pathway for biosynthesis of saponin adjuvants from the soapbark tree.</title>
        <authorList>
            <person name="Reed J."/>
            <person name="Orme A."/>
            <person name="El-Demerdash A."/>
            <person name="Owen C."/>
            <person name="Martin L.B.B."/>
            <person name="Misra R.C."/>
            <person name="Kikuchi S."/>
            <person name="Rejzek M."/>
            <person name="Martin A.C."/>
            <person name="Harkess A."/>
            <person name="Leebens-Mack J."/>
            <person name="Louveau T."/>
            <person name="Stephenson M.J."/>
            <person name="Osbourn A."/>
        </authorList>
    </citation>
    <scope>NUCLEOTIDE SEQUENCE</scope>
    <source>
        <strain evidence="2">S10</strain>
    </source>
</reference>
<dbReference type="AlphaFoldDB" id="A0AAD7KVB7"/>
<dbReference type="GO" id="GO:0046872">
    <property type="term" value="F:metal ion binding"/>
    <property type="evidence" value="ECO:0007669"/>
    <property type="project" value="InterPro"/>
</dbReference>
<evidence type="ECO:0000313" key="3">
    <source>
        <dbReference type="Proteomes" id="UP001163823"/>
    </source>
</evidence>
<dbReference type="KEGG" id="qsa:O6P43_031400"/>
<evidence type="ECO:0000259" key="1">
    <source>
        <dbReference type="PROSITE" id="PS50846"/>
    </source>
</evidence>
<dbReference type="InterPro" id="IPR006121">
    <property type="entry name" value="HMA_dom"/>
</dbReference>
<dbReference type="PANTHER" id="PTHR46932">
    <property type="entry name" value="HEAVY METAL-ASSOCIATED ISOPRENYLATED PLANT PROTEIN 47"/>
    <property type="match status" value="1"/>
</dbReference>
<dbReference type="Proteomes" id="UP001163823">
    <property type="component" value="Chromosome 13"/>
</dbReference>
<dbReference type="PROSITE" id="PS50846">
    <property type="entry name" value="HMA_2"/>
    <property type="match status" value="1"/>
</dbReference>
<comment type="caution">
    <text evidence="2">The sequence shown here is derived from an EMBL/GenBank/DDBJ whole genome shotgun (WGS) entry which is preliminary data.</text>
</comment>
<organism evidence="2 3">
    <name type="scientific">Quillaja saponaria</name>
    <name type="common">Soap bark tree</name>
    <dbReference type="NCBI Taxonomy" id="32244"/>
    <lineage>
        <taxon>Eukaryota</taxon>
        <taxon>Viridiplantae</taxon>
        <taxon>Streptophyta</taxon>
        <taxon>Embryophyta</taxon>
        <taxon>Tracheophyta</taxon>
        <taxon>Spermatophyta</taxon>
        <taxon>Magnoliopsida</taxon>
        <taxon>eudicotyledons</taxon>
        <taxon>Gunneridae</taxon>
        <taxon>Pentapetalae</taxon>
        <taxon>rosids</taxon>
        <taxon>fabids</taxon>
        <taxon>Fabales</taxon>
        <taxon>Quillajaceae</taxon>
        <taxon>Quillaja</taxon>
    </lineage>
</organism>
<name>A0AAD7KVB7_QUISA</name>
<dbReference type="PANTHER" id="PTHR46932:SF12">
    <property type="entry name" value="HEAVY METAL-ASSOCIATED ISOPRENYLATED PLANT PROTEIN 47"/>
    <property type="match status" value="1"/>
</dbReference>
<accession>A0AAD7KVB7</accession>